<organism evidence="1">
    <name type="scientific">Marseillevirus LCMAC101</name>
    <dbReference type="NCBI Taxonomy" id="2506602"/>
    <lineage>
        <taxon>Viruses</taxon>
        <taxon>Varidnaviria</taxon>
        <taxon>Bamfordvirae</taxon>
        <taxon>Nucleocytoviricota</taxon>
        <taxon>Megaviricetes</taxon>
        <taxon>Pimascovirales</taxon>
        <taxon>Pimascovirales incertae sedis</taxon>
        <taxon>Marseilleviridae</taxon>
    </lineage>
</organism>
<reference evidence="1" key="1">
    <citation type="journal article" date="2019" name="MBio">
        <title>Virus Genomes from Deep Sea Sediments Expand the Ocean Megavirome and Support Independent Origins of Viral Gigantism.</title>
        <authorList>
            <person name="Backstrom D."/>
            <person name="Yutin N."/>
            <person name="Jorgensen S.L."/>
            <person name="Dharamshi J."/>
            <person name="Homa F."/>
            <person name="Zaremba-Niedwiedzka K."/>
            <person name="Spang A."/>
            <person name="Wolf Y.I."/>
            <person name="Koonin E.V."/>
            <person name="Ettema T.J."/>
        </authorList>
    </citation>
    <scope>NUCLEOTIDE SEQUENCE</scope>
</reference>
<name>A0A481YRY0_9VIRU</name>
<proteinExistence type="predicted"/>
<dbReference type="EMBL" id="MK500327">
    <property type="protein sequence ID" value="QBK85687.1"/>
    <property type="molecule type" value="Genomic_DNA"/>
</dbReference>
<gene>
    <name evidence="1" type="ORF">LCMAC101_02820</name>
</gene>
<evidence type="ECO:0000313" key="1">
    <source>
        <dbReference type="EMBL" id="QBK85687.1"/>
    </source>
</evidence>
<protein>
    <submittedName>
        <fullName evidence="1">Uncharacterized protein</fullName>
    </submittedName>
</protein>
<sequence length="99" mass="11349">MIVKNITETKKRTIRSFRMAETLEERNILFQRKNISSIGVYPFESLFGSSHCHLVIKTTGGSEFAIRTNCEFANNKLEEIKECLEEKKNSTCSITGWKG</sequence>
<accession>A0A481YRY0</accession>